<dbReference type="Pfam" id="PF23138">
    <property type="entry name" value="CTLH_Armc9"/>
    <property type="match status" value="1"/>
</dbReference>
<keyword evidence="5" id="KW-0175">Coiled coil</keyword>
<sequence>NMSHLQYLDELVKEYLLFRGFSHTVRSLDNELKIDKDKGFRVDRLVDQVLSSIQTYDLIGLRELWAHLDRRFFARLPHTLLPCVRKLETSILRLYVINTIQTTKPDKLIEFFEKMAADLQSQSEWREWFILPYLKGVEENPAFAMYFTRQWQDTLLVSLHNFLAVVFQSIELPTLASYREEASKIAKLQEENELLRARLAALTTCDQPTLEHLSVPDPPPPPHLMDDFYNIAQEAPSSDSQLKSLKTILFGLGGGLPTSPILGRKGVGGGGVSMIPQPSPSTS</sequence>
<evidence type="ECO:0000256" key="1">
    <source>
        <dbReference type="ARBA" id="ARBA00004412"/>
    </source>
</evidence>
<dbReference type="InterPro" id="IPR006594">
    <property type="entry name" value="LisH"/>
</dbReference>
<dbReference type="PANTHER" id="PTHR13083:SF3">
    <property type="entry name" value="WD REPEAT-CONTAINING PROTEIN 91"/>
    <property type="match status" value="1"/>
</dbReference>
<name>A0AAW0XFU3_CHEQU</name>
<dbReference type="GO" id="GO:0031902">
    <property type="term" value="C:late endosome membrane"/>
    <property type="evidence" value="ECO:0007669"/>
    <property type="project" value="TreeGrafter"/>
</dbReference>
<organism evidence="7 8">
    <name type="scientific">Cherax quadricarinatus</name>
    <name type="common">Australian red claw crayfish</name>
    <dbReference type="NCBI Taxonomy" id="27406"/>
    <lineage>
        <taxon>Eukaryota</taxon>
        <taxon>Metazoa</taxon>
        <taxon>Ecdysozoa</taxon>
        <taxon>Arthropoda</taxon>
        <taxon>Crustacea</taxon>
        <taxon>Multicrustacea</taxon>
        <taxon>Malacostraca</taxon>
        <taxon>Eumalacostraca</taxon>
        <taxon>Eucarida</taxon>
        <taxon>Decapoda</taxon>
        <taxon>Pleocyemata</taxon>
        <taxon>Astacidea</taxon>
        <taxon>Parastacoidea</taxon>
        <taxon>Parastacidae</taxon>
        <taxon>Cherax</taxon>
    </lineage>
</organism>
<dbReference type="GO" id="GO:0141039">
    <property type="term" value="F:phosphatidylinositol 3-kinase inhibitor activity"/>
    <property type="evidence" value="ECO:0007669"/>
    <property type="project" value="InterPro"/>
</dbReference>
<feature type="domain" description="ARMC9 CTLH-like" evidence="6">
    <location>
        <begin position="53"/>
        <end position="168"/>
    </location>
</feature>
<dbReference type="GO" id="GO:0051898">
    <property type="term" value="P:negative regulation of phosphatidylinositol 3-kinase/protein kinase B signal transduction"/>
    <property type="evidence" value="ECO:0007669"/>
    <property type="project" value="InterPro"/>
</dbReference>
<protein>
    <recommendedName>
        <fullName evidence="6">ARMC9 CTLH-like domain-containing protein</fullName>
    </recommendedName>
</protein>
<feature type="coiled-coil region" evidence="5">
    <location>
        <begin position="178"/>
        <end position="205"/>
    </location>
</feature>
<gene>
    <name evidence="7" type="ORF">OTU49_003541</name>
</gene>
<comment type="caution">
    <text evidence="7">The sequence shown here is derived from an EMBL/GenBank/DDBJ whole genome shotgun (WGS) entry which is preliminary data.</text>
</comment>
<reference evidence="7 8" key="1">
    <citation type="journal article" date="2024" name="BMC Genomics">
        <title>Genome assembly of redclaw crayfish (Cherax quadricarinatus) provides insights into its immune adaptation and hypoxia tolerance.</title>
        <authorList>
            <person name="Liu Z."/>
            <person name="Zheng J."/>
            <person name="Li H."/>
            <person name="Fang K."/>
            <person name="Wang S."/>
            <person name="He J."/>
            <person name="Zhou D."/>
            <person name="Weng S."/>
            <person name="Chi M."/>
            <person name="Gu Z."/>
            <person name="He J."/>
            <person name="Li F."/>
            <person name="Wang M."/>
        </authorList>
    </citation>
    <scope>NUCLEOTIDE SEQUENCE [LARGE SCALE GENOMIC DNA]</scope>
    <source>
        <strain evidence="7">ZL_2023a</strain>
    </source>
</reference>
<keyword evidence="8" id="KW-1185">Reference proteome</keyword>
<evidence type="ECO:0000313" key="8">
    <source>
        <dbReference type="Proteomes" id="UP001445076"/>
    </source>
</evidence>
<dbReference type="AlphaFoldDB" id="A0AAW0XFU3"/>
<proteinExistence type="inferred from homology"/>
<dbReference type="EMBL" id="JARKIK010000037">
    <property type="protein sequence ID" value="KAK8739239.1"/>
    <property type="molecule type" value="Genomic_DNA"/>
</dbReference>
<comment type="similarity">
    <text evidence="3">Belongs to the WD repeat WDR91 family.</text>
</comment>
<evidence type="ECO:0000259" key="6">
    <source>
        <dbReference type="Pfam" id="PF23138"/>
    </source>
</evidence>
<dbReference type="GO" id="GO:0031901">
    <property type="term" value="C:early endosome membrane"/>
    <property type="evidence" value="ECO:0007669"/>
    <property type="project" value="TreeGrafter"/>
</dbReference>
<dbReference type="GO" id="GO:0045022">
    <property type="term" value="P:early endosome to late endosome transport"/>
    <property type="evidence" value="ECO:0007669"/>
    <property type="project" value="InterPro"/>
</dbReference>
<dbReference type="PANTHER" id="PTHR13083">
    <property type="entry name" value="WD REPEAT-CONTAINING PROTEIN 91"/>
    <property type="match status" value="1"/>
</dbReference>
<evidence type="ECO:0000256" key="2">
    <source>
        <dbReference type="ARBA" id="ARBA00004603"/>
    </source>
</evidence>
<evidence type="ECO:0000256" key="5">
    <source>
        <dbReference type="SAM" id="Coils"/>
    </source>
</evidence>
<accession>A0AAW0XFU3</accession>
<dbReference type="Proteomes" id="UP001445076">
    <property type="component" value="Unassembled WGS sequence"/>
</dbReference>
<comment type="subcellular location">
    <subcellularLocation>
        <location evidence="1">Early endosome</location>
    </subcellularLocation>
    <subcellularLocation>
        <location evidence="2">Late endosome</location>
    </subcellularLocation>
</comment>
<evidence type="ECO:0000256" key="3">
    <source>
        <dbReference type="ARBA" id="ARBA00006128"/>
    </source>
</evidence>
<dbReference type="InterPro" id="IPR056327">
    <property type="entry name" value="ARMC9_CTLH-like_dom"/>
</dbReference>
<dbReference type="InterPro" id="IPR039724">
    <property type="entry name" value="WDR91"/>
</dbReference>
<evidence type="ECO:0000313" key="7">
    <source>
        <dbReference type="EMBL" id="KAK8739239.1"/>
    </source>
</evidence>
<dbReference type="PROSITE" id="PS50896">
    <property type="entry name" value="LISH"/>
    <property type="match status" value="1"/>
</dbReference>
<feature type="non-terminal residue" evidence="7">
    <location>
        <position position="283"/>
    </location>
</feature>
<evidence type="ECO:0000256" key="4">
    <source>
        <dbReference type="ARBA" id="ARBA00022753"/>
    </source>
</evidence>
<feature type="non-terminal residue" evidence="7">
    <location>
        <position position="1"/>
    </location>
</feature>
<keyword evidence="4" id="KW-0967">Endosome</keyword>